<dbReference type="RefSeq" id="WP_144707169.1">
    <property type="nucleotide sequence ID" value="NZ_VNJJ01000024.1"/>
</dbReference>
<comment type="caution">
    <text evidence="2">The sequence shown here is derived from an EMBL/GenBank/DDBJ whole genome shotgun (WGS) entry which is preliminary data.</text>
</comment>
<evidence type="ECO:0000313" key="3">
    <source>
        <dbReference type="Proteomes" id="UP000316330"/>
    </source>
</evidence>
<evidence type="ECO:0000256" key="1">
    <source>
        <dbReference type="SAM" id="Phobius"/>
    </source>
</evidence>
<accession>A0A559J5M4</accession>
<dbReference type="OrthoDB" id="292264at2"/>
<dbReference type="Proteomes" id="UP000316330">
    <property type="component" value="Unassembled WGS sequence"/>
</dbReference>
<protein>
    <submittedName>
        <fullName evidence="2">Uncharacterized protein</fullName>
    </submittedName>
</protein>
<keyword evidence="1" id="KW-0812">Transmembrane</keyword>
<evidence type="ECO:0000313" key="2">
    <source>
        <dbReference type="EMBL" id="TVX95180.1"/>
    </source>
</evidence>
<sequence>MRIIGIEGMTAQEIADEVQQGGKFVFYYFCFSVLVLTFKRPSDIYFIRAREKGRGAQFTVLSILFGWWGISWGPIHTIGSLITNFSGGKDVTEEVMDSIAQQDAS</sequence>
<feature type="transmembrane region" description="Helical" evidence="1">
    <location>
        <begin position="58"/>
        <end position="75"/>
    </location>
</feature>
<dbReference type="EMBL" id="VNJJ01000024">
    <property type="protein sequence ID" value="TVX95180.1"/>
    <property type="molecule type" value="Genomic_DNA"/>
</dbReference>
<keyword evidence="3" id="KW-1185">Reference proteome</keyword>
<reference evidence="2 3" key="1">
    <citation type="submission" date="2019-07" db="EMBL/GenBank/DDBJ databases">
        <authorList>
            <person name="Kim J."/>
        </authorList>
    </citation>
    <scope>NUCLEOTIDE SEQUENCE [LARGE SCALE GENOMIC DNA]</scope>
    <source>
        <strain evidence="2 3">G13</strain>
    </source>
</reference>
<dbReference type="AlphaFoldDB" id="A0A559J5M4"/>
<organism evidence="2 3">
    <name type="scientific">Cohnella terricola</name>
    <dbReference type="NCBI Taxonomy" id="1289167"/>
    <lineage>
        <taxon>Bacteria</taxon>
        <taxon>Bacillati</taxon>
        <taxon>Bacillota</taxon>
        <taxon>Bacilli</taxon>
        <taxon>Bacillales</taxon>
        <taxon>Paenibacillaceae</taxon>
        <taxon>Cohnella</taxon>
    </lineage>
</organism>
<name>A0A559J5M4_9BACL</name>
<proteinExistence type="predicted"/>
<keyword evidence="1" id="KW-0472">Membrane</keyword>
<keyword evidence="1" id="KW-1133">Transmembrane helix</keyword>
<gene>
    <name evidence="2" type="ORF">FPZ45_23860</name>
</gene>
<feature type="transmembrane region" description="Helical" evidence="1">
    <location>
        <begin position="20"/>
        <end position="38"/>
    </location>
</feature>